<dbReference type="SMART" id="SM01185">
    <property type="entry name" value="EFP"/>
    <property type="match status" value="1"/>
</dbReference>
<dbReference type="Pfam" id="PF09285">
    <property type="entry name" value="Elong-fact-P_C"/>
    <property type="match status" value="1"/>
</dbReference>
<dbReference type="GO" id="GO:0003746">
    <property type="term" value="F:translation elongation factor activity"/>
    <property type="evidence" value="ECO:0007669"/>
    <property type="project" value="InterPro"/>
</dbReference>
<dbReference type="STRING" id="1432141.A0A015IDB2"/>
<dbReference type="Pfam" id="PF01132">
    <property type="entry name" value="EFP"/>
    <property type="match status" value="1"/>
</dbReference>
<dbReference type="SUPFAM" id="SSF50104">
    <property type="entry name" value="Translation proteins SH3-like domain"/>
    <property type="match status" value="1"/>
</dbReference>
<protein>
    <recommendedName>
        <fullName evidence="6">Elongation factor P</fullName>
    </recommendedName>
</protein>
<dbReference type="PANTHER" id="PTHR30053">
    <property type="entry name" value="ELONGATION FACTOR P"/>
    <property type="match status" value="1"/>
</dbReference>
<comment type="similarity">
    <text evidence="1">Belongs to the elongation factor P family.</text>
</comment>
<dbReference type="SMART" id="SM00841">
    <property type="entry name" value="Elong-fact-P_C"/>
    <property type="match status" value="1"/>
</dbReference>
<comment type="caution">
    <text evidence="4">The sequence shown here is derived from an EMBL/GenBank/DDBJ whole genome shotgun (WGS) entry which is preliminary data.</text>
</comment>
<dbReference type="PANTHER" id="PTHR30053:SF14">
    <property type="entry name" value="TRANSLATION ELONGATION FACTOR KOW-LIKE DOMAIN-CONTAINING PROTEIN"/>
    <property type="match status" value="1"/>
</dbReference>
<evidence type="ECO:0000259" key="3">
    <source>
        <dbReference type="SMART" id="SM01185"/>
    </source>
</evidence>
<evidence type="ECO:0000313" key="4">
    <source>
        <dbReference type="EMBL" id="EXX51900.1"/>
    </source>
</evidence>
<feature type="domain" description="Translation elongation factor P/YeiP central" evidence="3">
    <location>
        <begin position="99"/>
        <end position="157"/>
    </location>
</feature>
<dbReference type="InterPro" id="IPR008991">
    <property type="entry name" value="Translation_prot_SH3-like_sf"/>
</dbReference>
<dbReference type="OMA" id="WSVVEFQ"/>
<proteinExistence type="inferred from homology"/>
<dbReference type="Pfam" id="PF08207">
    <property type="entry name" value="EFP_N"/>
    <property type="match status" value="1"/>
</dbReference>
<dbReference type="InterPro" id="IPR014722">
    <property type="entry name" value="Rib_uL2_dom2"/>
</dbReference>
<evidence type="ECO:0008006" key="6">
    <source>
        <dbReference type="Google" id="ProtNLM"/>
    </source>
</evidence>
<dbReference type="HOGENOM" id="CLU_074944_0_2_1"/>
<sequence>MNTINIIKFGLLSIKPNTILLNSTLRKYARAYKTTANQINKGNVIKHKNKQYMVTKIDSRFTGRGSATTKFELKDIITGKIIVERVRPNESFEVSTLNDKLYTYLYSDKKKVYLSNPETYEEIEIDVDKVEGNEKHLQLLEDDMKVTVSFLETEKGLSPISFRLPQMHAYVVIGTTPIVGNASKGTAVKVVEIRDGIQINVPEFVNVGDKIVITLNDLRYFKRA</sequence>
<dbReference type="InterPro" id="IPR013852">
    <property type="entry name" value="Transl_elong_P/YeiP_CS"/>
</dbReference>
<dbReference type="InterPro" id="IPR001059">
    <property type="entry name" value="Transl_elong_P/YeiP_cen"/>
</dbReference>
<organism evidence="4 5">
    <name type="scientific">Rhizophagus irregularis (strain DAOM 197198w)</name>
    <name type="common">Glomus intraradices</name>
    <dbReference type="NCBI Taxonomy" id="1432141"/>
    <lineage>
        <taxon>Eukaryota</taxon>
        <taxon>Fungi</taxon>
        <taxon>Fungi incertae sedis</taxon>
        <taxon>Mucoromycota</taxon>
        <taxon>Glomeromycotina</taxon>
        <taxon>Glomeromycetes</taxon>
        <taxon>Glomerales</taxon>
        <taxon>Glomeraceae</taxon>
        <taxon>Rhizophagus</taxon>
    </lineage>
</organism>
<evidence type="ECO:0000256" key="1">
    <source>
        <dbReference type="ARBA" id="ARBA00009479"/>
    </source>
</evidence>
<dbReference type="OrthoDB" id="7025426at2759"/>
<dbReference type="PIRSF" id="PIRSF005901">
    <property type="entry name" value="EF-P"/>
    <property type="match status" value="1"/>
</dbReference>
<dbReference type="InterPro" id="IPR020599">
    <property type="entry name" value="Transl_elong_fac_P/YeiP"/>
</dbReference>
<name>A0A015IDB2_RHIIW</name>
<feature type="domain" description="Elongation factor P C-terminal" evidence="2">
    <location>
        <begin position="168"/>
        <end position="223"/>
    </location>
</feature>
<dbReference type="SUPFAM" id="SSF50249">
    <property type="entry name" value="Nucleic acid-binding proteins"/>
    <property type="match status" value="2"/>
</dbReference>
<dbReference type="SMR" id="A0A015IDB2"/>
<dbReference type="AlphaFoldDB" id="A0A015IDB2"/>
<dbReference type="Gene3D" id="2.40.50.140">
    <property type="entry name" value="Nucleic acid-binding proteins"/>
    <property type="match status" value="2"/>
</dbReference>
<dbReference type="InterPro" id="IPR015365">
    <property type="entry name" value="Elong-fact-P_C"/>
</dbReference>
<accession>A0A015IDB2</accession>
<reference evidence="4 5" key="1">
    <citation type="submission" date="2014-02" db="EMBL/GenBank/DDBJ databases">
        <title>Single nucleus genome sequencing reveals high similarity among nuclei of an endomycorrhizal fungus.</title>
        <authorList>
            <person name="Lin K."/>
            <person name="Geurts R."/>
            <person name="Zhang Z."/>
            <person name="Limpens E."/>
            <person name="Saunders D.G."/>
            <person name="Mu D."/>
            <person name="Pang E."/>
            <person name="Cao H."/>
            <person name="Cha H."/>
            <person name="Lin T."/>
            <person name="Zhou Q."/>
            <person name="Shang Y."/>
            <person name="Li Y."/>
            <person name="Ivanov S."/>
            <person name="Sharma T."/>
            <person name="Velzen R.V."/>
            <person name="Ruijter N.D."/>
            <person name="Aanen D.K."/>
            <person name="Win J."/>
            <person name="Kamoun S."/>
            <person name="Bisseling T."/>
            <person name="Huang S."/>
        </authorList>
    </citation>
    <scope>NUCLEOTIDE SEQUENCE [LARGE SCALE GENOMIC DNA]</scope>
    <source>
        <strain evidence="5">DAOM197198w</strain>
    </source>
</reference>
<evidence type="ECO:0000259" key="2">
    <source>
        <dbReference type="SMART" id="SM00841"/>
    </source>
</evidence>
<dbReference type="GO" id="GO:0005737">
    <property type="term" value="C:cytoplasm"/>
    <property type="evidence" value="ECO:0007669"/>
    <property type="project" value="InterPro"/>
</dbReference>
<dbReference type="GO" id="GO:0043043">
    <property type="term" value="P:peptide biosynthetic process"/>
    <property type="evidence" value="ECO:0007669"/>
    <property type="project" value="InterPro"/>
</dbReference>
<gene>
    <name evidence="4" type="ORF">RirG_257750</name>
</gene>
<evidence type="ECO:0000313" key="5">
    <source>
        <dbReference type="Proteomes" id="UP000022910"/>
    </source>
</evidence>
<keyword evidence="5" id="KW-1185">Reference proteome</keyword>
<dbReference type="Proteomes" id="UP000022910">
    <property type="component" value="Unassembled WGS sequence"/>
</dbReference>
<dbReference type="InterPro" id="IPR012340">
    <property type="entry name" value="NA-bd_OB-fold"/>
</dbReference>
<dbReference type="EMBL" id="JEMT01029529">
    <property type="protein sequence ID" value="EXX51900.1"/>
    <property type="molecule type" value="Genomic_DNA"/>
</dbReference>
<dbReference type="InterPro" id="IPR013185">
    <property type="entry name" value="Transl_elong_KOW-like"/>
</dbReference>
<dbReference type="Gene3D" id="2.30.30.30">
    <property type="match status" value="1"/>
</dbReference>
<dbReference type="PROSITE" id="PS01275">
    <property type="entry name" value="EFP"/>
    <property type="match status" value="1"/>
</dbReference>